<accession>A0A0N1J4A7</accession>
<proteinExistence type="predicted"/>
<feature type="transmembrane region" description="Helical" evidence="1">
    <location>
        <begin position="12"/>
        <end position="40"/>
    </location>
</feature>
<dbReference type="GeneID" id="26909302"/>
<dbReference type="EMBL" id="LGTL01000028">
    <property type="protein sequence ID" value="KPA74701.1"/>
    <property type="molecule type" value="Genomic_DNA"/>
</dbReference>
<dbReference type="VEuPathDB" id="TriTrypDB:LpyrH10_28_0520"/>
<evidence type="ECO:0000313" key="3">
    <source>
        <dbReference type="Proteomes" id="UP000037923"/>
    </source>
</evidence>
<sequence length="229" mass="26969">MDHVPLFSPFFFFFPVCVFQHVFYAVLSFINCYYCCYYYGFAVVVHYPRVCVFFLILFDIFSSPCFFVWCFVFPCSVGSEVRNVGCCGPGCRLHRILSSTVVLYSYILFCLFLCSLFPPMQHILFLLFLLFYVWLVCFPFYIYFSRTHTHTHTRTRASTHARMHTTACACRVGVFLLIYFVYSIAMLLSYYIFRRACPLFLCFLVFILCSSFTIRCWCCGSVYLALPSR</sequence>
<reference evidence="2 3" key="1">
    <citation type="submission" date="2015-07" db="EMBL/GenBank/DDBJ databases">
        <title>High-quality genome of monoxenous trypanosomatid Leptomonas pyrrhocoris.</title>
        <authorList>
            <person name="Flegontov P."/>
            <person name="Butenko A."/>
            <person name="Firsov S."/>
            <person name="Vlcek C."/>
            <person name="Logacheva M.D."/>
            <person name="Field M."/>
            <person name="Filatov D."/>
            <person name="Flegontova O."/>
            <person name="Gerasimov E."/>
            <person name="Jackson A.P."/>
            <person name="Kelly S."/>
            <person name="Opperdoes F."/>
            <person name="O'Reilly A."/>
            <person name="Votypka J."/>
            <person name="Yurchenko V."/>
            <person name="Lukes J."/>
        </authorList>
    </citation>
    <scope>NUCLEOTIDE SEQUENCE [LARGE SCALE GENOMIC DNA]</scope>
    <source>
        <strain evidence="2">H10</strain>
    </source>
</reference>
<gene>
    <name evidence="2" type="ORF">ABB37_09019</name>
</gene>
<name>A0A0N1J4A7_LEPPY</name>
<organism evidence="2 3">
    <name type="scientific">Leptomonas pyrrhocoris</name>
    <name type="common">Firebug parasite</name>
    <dbReference type="NCBI Taxonomy" id="157538"/>
    <lineage>
        <taxon>Eukaryota</taxon>
        <taxon>Discoba</taxon>
        <taxon>Euglenozoa</taxon>
        <taxon>Kinetoplastea</taxon>
        <taxon>Metakinetoplastina</taxon>
        <taxon>Trypanosomatida</taxon>
        <taxon>Trypanosomatidae</taxon>
        <taxon>Leishmaniinae</taxon>
        <taxon>Leptomonas</taxon>
    </lineage>
</organism>
<evidence type="ECO:0000313" key="2">
    <source>
        <dbReference type="EMBL" id="KPA74701.1"/>
    </source>
</evidence>
<comment type="caution">
    <text evidence="2">The sequence shown here is derived from an EMBL/GenBank/DDBJ whole genome shotgun (WGS) entry which is preliminary data.</text>
</comment>
<dbReference type="Proteomes" id="UP000037923">
    <property type="component" value="Unassembled WGS sequence"/>
</dbReference>
<keyword evidence="3" id="KW-1185">Reference proteome</keyword>
<feature type="transmembrane region" description="Helical" evidence="1">
    <location>
        <begin position="96"/>
        <end position="118"/>
    </location>
</feature>
<protein>
    <submittedName>
        <fullName evidence="2">Uncharacterized protein</fullName>
    </submittedName>
</protein>
<feature type="transmembrane region" description="Helical" evidence="1">
    <location>
        <begin position="124"/>
        <end position="144"/>
    </location>
</feature>
<keyword evidence="1" id="KW-1133">Transmembrane helix</keyword>
<evidence type="ECO:0000256" key="1">
    <source>
        <dbReference type="SAM" id="Phobius"/>
    </source>
</evidence>
<keyword evidence="1" id="KW-0812">Transmembrane</keyword>
<feature type="transmembrane region" description="Helical" evidence="1">
    <location>
        <begin position="165"/>
        <end position="192"/>
    </location>
</feature>
<dbReference type="RefSeq" id="XP_015653140.1">
    <property type="nucleotide sequence ID" value="XM_015808249.1"/>
</dbReference>
<keyword evidence="1" id="KW-0472">Membrane</keyword>
<feature type="transmembrane region" description="Helical" evidence="1">
    <location>
        <begin position="198"/>
        <end position="226"/>
    </location>
</feature>
<dbReference type="AlphaFoldDB" id="A0A0N1J4A7"/>